<comment type="caution">
    <text evidence="1">The sequence shown here is derived from an EMBL/GenBank/DDBJ whole genome shotgun (WGS) entry which is preliminary data.</text>
</comment>
<sequence length="277" mass="30274">MMSLVAGLASYPIYATPTLDNIDLTGSTIHSATINNLRFDIADFSLQTTKAGVVTTLSQGGFEFDRGYDDGFVGPAGDFQSQSIITCSKPEIRVTSLADFAAFPDQENPFPVFGVASFQKHKVSDKNSELTRIGLRLYQDKSVMNFSGLKNTEQDSASTLAAITKQFGQPSFVLERKNGLRVLYVESDVDAASIQLAYENALNPQKKNNLLNMTPSTVLYGVLLDASLNSDINLDIKGAALEFYIGNEYLIFTKYAETGKFIARVNRVLEQCDSVAP</sequence>
<gene>
    <name evidence="1" type="ORF">VII00023_05547</name>
</gene>
<keyword evidence="2" id="KW-1185">Reference proteome</keyword>
<protein>
    <submittedName>
        <fullName evidence="1">Uncharacterized protein</fullName>
    </submittedName>
</protein>
<name>F9S6A5_9VIBR</name>
<organism evidence="1 2">
    <name type="scientific">Vibrio ichthyoenteri ATCC 700023</name>
    <dbReference type="NCBI Taxonomy" id="870968"/>
    <lineage>
        <taxon>Bacteria</taxon>
        <taxon>Pseudomonadati</taxon>
        <taxon>Pseudomonadota</taxon>
        <taxon>Gammaproteobacteria</taxon>
        <taxon>Vibrionales</taxon>
        <taxon>Vibrionaceae</taxon>
        <taxon>Vibrio</taxon>
    </lineage>
</organism>
<accession>F9S6A5</accession>
<dbReference type="AlphaFoldDB" id="F9S6A5"/>
<dbReference type="Proteomes" id="UP000004605">
    <property type="component" value="Unassembled WGS sequence"/>
</dbReference>
<reference evidence="1 2" key="1">
    <citation type="journal article" date="2012" name="Int. J. Syst. Evol. Microbiol.">
        <title>Vibrio caribbeanicus sp. nov., isolated from the marine sponge Scleritoderma cyanea.</title>
        <authorList>
            <person name="Hoffmann M."/>
            <person name="Monday S.R."/>
            <person name="Allard M.W."/>
            <person name="Strain E.A."/>
            <person name="Whittaker P."/>
            <person name="Naum M."/>
            <person name="McCarthy P.J."/>
            <person name="Lopez J.V."/>
            <person name="Fischer M."/>
            <person name="Brown E.W."/>
        </authorList>
    </citation>
    <scope>NUCLEOTIDE SEQUENCE [LARGE SCALE GENOMIC DNA]</scope>
    <source>
        <strain evidence="1 2">ATCC 700023</strain>
    </source>
</reference>
<dbReference type="EMBL" id="AFWF01000260">
    <property type="protein sequence ID" value="EGU33731.1"/>
    <property type="molecule type" value="Genomic_DNA"/>
</dbReference>
<evidence type="ECO:0000313" key="1">
    <source>
        <dbReference type="EMBL" id="EGU33731.1"/>
    </source>
</evidence>
<evidence type="ECO:0000313" key="2">
    <source>
        <dbReference type="Proteomes" id="UP000004605"/>
    </source>
</evidence>
<proteinExistence type="predicted"/>